<keyword evidence="1" id="KW-0812">Transmembrane</keyword>
<accession>A0A4Y6I7T5</accession>
<keyword evidence="1" id="KW-1133">Transmembrane helix</keyword>
<dbReference type="Proteomes" id="UP000315201">
    <property type="component" value="Chromosome"/>
</dbReference>
<keyword evidence="5" id="KW-1185">Reference proteome</keyword>
<protein>
    <submittedName>
        <fullName evidence="3">Uncharacterized protein</fullName>
    </submittedName>
</protein>
<dbReference type="Proteomes" id="UP000305457">
    <property type="component" value="Chromosome"/>
</dbReference>
<sequence>MLEKKRPKQSKNYSLINDLAFLITAFFVSIIMLSLSFLKLGLFWGYLLGICYIFLVNKLNWFLVYYQIKNKKRIVYLFFILKSFAFFGLLTLIFYLIFAVNLNTFNITNFTTAGYGNKINLFAFIGGIATHLISIFITEIYGYCQKGG</sequence>
<dbReference type="EMBL" id="CP041147">
    <property type="protein sequence ID" value="QDF64968.1"/>
    <property type="molecule type" value="Genomic_DNA"/>
</dbReference>
<gene>
    <name evidence="2" type="ORF">FG904_01440</name>
    <name evidence="3" type="ORF">FIV53_01450</name>
</gene>
<dbReference type="EMBL" id="CP040825">
    <property type="protein sequence ID" value="QCZ36674.1"/>
    <property type="molecule type" value="Genomic_DNA"/>
</dbReference>
<proteinExistence type="predicted"/>
<feature type="transmembrane region" description="Helical" evidence="1">
    <location>
        <begin position="119"/>
        <end position="144"/>
    </location>
</feature>
<feature type="transmembrane region" description="Helical" evidence="1">
    <location>
        <begin position="75"/>
        <end position="99"/>
    </location>
</feature>
<evidence type="ECO:0000313" key="2">
    <source>
        <dbReference type="EMBL" id="QCZ36674.1"/>
    </source>
</evidence>
<feature type="transmembrane region" description="Helical" evidence="1">
    <location>
        <begin position="12"/>
        <end position="37"/>
    </location>
</feature>
<name>A0A4Y6I7T5_9MOLU</name>
<accession>A0A5B7XVZ4</accession>
<dbReference type="AlphaFoldDB" id="A0A4Y6I7T5"/>
<evidence type="ECO:0000313" key="4">
    <source>
        <dbReference type="Proteomes" id="UP000305457"/>
    </source>
</evidence>
<reference evidence="3 5" key="1">
    <citation type="submission" date="2019-06" db="EMBL/GenBank/DDBJ databases">
        <title>Mycoplasma nasistruthionis sp. nov. str Ms03.</title>
        <authorList>
            <person name="Botes A."/>
        </authorList>
    </citation>
    <scope>NUCLEOTIDE SEQUENCE [LARGE SCALE GENOMIC DNA]</scope>
    <source>
        <strain evidence="3 5">Ms03</strain>
    </source>
</reference>
<evidence type="ECO:0000256" key="1">
    <source>
        <dbReference type="SAM" id="Phobius"/>
    </source>
</evidence>
<evidence type="ECO:0000313" key="5">
    <source>
        <dbReference type="Proteomes" id="UP000315201"/>
    </source>
</evidence>
<keyword evidence="1" id="KW-0472">Membrane</keyword>
<reference evidence="2 4" key="2">
    <citation type="submission" date="2019-06" db="EMBL/GenBank/DDBJ databases">
        <title>Mycoplasma sp. 2F1A isolated from ostrich.</title>
        <authorList>
            <person name="Spergser J."/>
        </authorList>
    </citation>
    <scope>NUCLEOTIDE SEQUENCE [LARGE SCALE GENOMIC DNA]</scope>
    <source>
        <strain evidence="2 4">2F1A</strain>
    </source>
</reference>
<feature type="transmembrane region" description="Helical" evidence="1">
    <location>
        <begin position="43"/>
        <end position="63"/>
    </location>
</feature>
<dbReference type="RefSeq" id="WP_139592157.1">
    <property type="nucleotide sequence ID" value="NZ_CP040825.1"/>
</dbReference>
<evidence type="ECO:0000313" key="3">
    <source>
        <dbReference type="EMBL" id="QDF64968.1"/>
    </source>
</evidence>
<dbReference type="KEGG" id="mnh:FG904_01440"/>
<organism evidence="3 5">
    <name type="scientific">Mycoplasma nasistruthionis</name>
    <dbReference type="NCBI Taxonomy" id="353852"/>
    <lineage>
        <taxon>Bacteria</taxon>
        <taxon>Bacillati</taxon>
        <taxon>Mycoplasmatota</taxon>
        <taxon>Mollicutes</taxon>
        <taxon>Mycoplasmataceae</taxon>
        <taxon>Mycoplasma</taxon>
    </lineage>
</organism>